<dbReference type="RefSeq" id="WP_160728842.1">
    <property type="nucleotide sequence ID" value="NZ_WTYC01000009.1"/>
</dbReference>
<gene>
    <name evidence="2" type="ORF">GRI69_13720</name>
</gene>
<reference evidence="2 3" key="1">
    <citation type="submission" date="2019-12" db="EMBL/GenBank/DDBJ databases">
        <title>Genomic-based taxomic classification of the family Erythrobacteraceae.</title>
        <authorList>
            <person name="Xu L."/>
        </authorList>
    </citation>
    <scope>NUCLEOTIDE SEQUENCE [LARGE SCALE GENOMIC DNA]</scope>
    <source>
        <strain evidence="2 3">DSM 17792</strain>
    </source>
</reference>
<dbReference type="EMBL" id="WTYC01000009">
    <property type="protein sequence ID" value="MXO49312.1"/>
    <property type="molecule type" value="Genomic_DNA"/>
</dbReference>
<dbReference type="AlphaFoldDB" id="A0A844XWK1"/>
<protein>
    <submittedName>
        <fullName evidence="2">DUF11 domain-containing protein</fullName>
    </submittedName>
</protein>
<name>A0A844XWK1_9SPHN</name>
<dbReference type="OrthoDB" id="7428387at2"/>
<proteinExistence type="predicted"/>
<accession>A0A844XWK1</accession>
<dbReference type="Proteomes" id="UP000448199">
    <property type="component" value="Unassembled WGS sequence"/>
</dbReference>
<organism evidence="2 3">
    <name type="scientific">Qipengyuania vulgaris</name>
    <dbReference type="NCBI Taxonomy" id="291985"/>
    <lineage>
        <taxon>Bacteria</taxon>
        <taxon>Pseudomonadati</taxon>
        <taxon>Pseudomonadota</taxon>
        <taxon>Alphaproteobacteria</taxon>
        <taxon>Sphingomonadales</taxon>
        <taxon>Erythrobacteraceae</taxon>
        <taxon>Qipengyuania</taxon>
    </lineage>
</organism>
<feature type="signal peptide" evidence="1">
    <location>
        <begin position="1"/>
        <end position="24"/>
    </location>
</feature>
<keyword evidence="3" id="KW-1185">Reference proteome</keyword>
<evidence type="ECO:0000313" key="2">
    <source>
        <dbReference type="EMBL" id="MXO49312.1"/>
    </source>
</evidence>
<sequence length="156" mass="16340">MFSNLIKTSVLSVAALVASVPATAKDTVVLSGIVQLERVVTEDGKAQKVLAAPEGVVPGDRLLFTTSYENSGGEPVENFVVTNPLPTAIRLAEADAAFQVSVDGGATFGDLGAIKIEDAEAGARAAEARDVTHIRWTLERLDPGAKGTLNYYGIVR</sequence>
<keyword evidence="1" id="KW-0732">Signal</keyword>
<comment type="caution">
    <text evidence="2">The sequence shown here is derived from an EMBL/GenBank/DDBJ whole genome shotgun (WGS) entry which is preliminary data.</text>
</comment>
<evidence type="ECO:0000256" key="1">
    <source>
        <dbReference type="SAM" id="SignalP"/>
    </source>
</evidence>
<feature type="chain" id="PRO_5032960107" evidence="1">
    <location>
        <begin position="25"/>
        <end position="156"/>
    </location>
</feature>
<evidence type="ECO:0000313" key="3">
    <source>
        <dbReference type="Proteomes" id="UP000448199"/>
    </source>
</evidence>